<accession>A0A556MY74</accession>
<dbReference type="Proteomes" id="UP000316008">
    <property type="component" value="Unassembled WGS sequence"/>
</dbReference>
<reference evidence="2 3" key="1">
    <citation type="submission" date="2019-07" db="EMBL/GenBank/DDBJ databases">
        <authorList>
            <person name="Huq M.A."/>
        </authorList>
    </citation>
    <scope>NUCLEOTIDE SEQUENCE [LARGE SCALE GENOMIC DNA]</scope>
    <source>
        <strain evidence="2 3">MAH-3</strain>
    </source>
</reference>
<evidence type="ECO:0000313" key="3">
    <source>
        <dbReference type="Proteomes" id="UP000316008"/>
    </source>
</evidence>
<keyword evidence="3" id="KW-1185">Reference proteome</keyword>
<evidence type="ECO:0008006" key="4">
    <source>
        <dbReference type="Google" id="ProtNLM"/>
    </source>
</evidence>
<evidence type="ECO:0000256" key="1">
    <source>
        <dbReference type="SAM" id="SignalP"/>
    </source>
</evidence>
<comment type="caution">
    <text evidence="2">The sequence shown here is derived from an EMBL/GenBank/DDBJ whole genome shotgun (WGS) entry which is preliminary data.</text>
</comment>
<dbReference type="OrthoDB" id="1467819at2"/>
<keyword evidence="1" id="KW-0732">Signal</keyword>
<feature type="chain" id="PRO_5021948424" description="TonB C-terminal domain-containing protein" evidence="1">
    <location>
        <begin position="18"/>
        <end position="115"/>
    </location>
</feature>
<protein>
    <recommendedName>
        <fullName evidence="4">TonB C-terminal domain-containing protein</fullName>
    </recommendedName>
</protein>
<dbReference type="EMBL" id="VLPL01000004">
    <property type="protein sequence ID" value="TSJ44739.1"/>
    <property type="molecule type" value="Genomic_DNA"/>
</dbReference>
<evidence type="ECO:0000313" key="2">
    <source>
        <dbReference type="EMBL" id="TSJ44739.1"/>
    </source>
</evidence>
<feature type="signal peptide" evidence="1">
    <location>
        <begin position="1"/>
        <end position="17"/>
    </location>
</feature>
<proteinExistence type="predicted"/>
<name>A0A556MY74_9FLAO</name>
<dbReference type="RefSeq" id="WP_144332853.1">
    <property type="nucleotide sequence ID" value="NZ_VLPL01000004.1"/>
</dbReference>
<gene>
    <name evidence="2" type="ORF">FO442_09055</name>
</gene>
<organism evidence="2 3">
    <name type="scientific">Fluviicola chungangensis</name>
    <dbReference type="NCBI Taxonomy" id="2597671"/>
    <lineage>
        <taxon>Bacteria</taxon>
        <taxon>Pseudomonadati</taxon>
        <taxon>Bacteroidota</taxon>
        <taxon>Flavobacteriia</taxon>
        <taxon>Flavobacteriales</taxon>
        <taxon>Crocinitomicaceae</taxon>
        <taxon>Fluviicola</taxon>
    </lineage>
</organism>
<sequence>MKKLILLILAFSSYSQADSQILTGTLVDSGRKLLTTQETFAIEGTVDGTVVVELAVNREGIVTGTKIIGEQSTVKSTPSRMKAENAAKKLKFTAGTRYAPFEHVRVKYTYKKGVN</sequence>
<dbReference type="AlphaFoldDB" id="A0A556MY74"/>